<dbReference type="InterPro" id="IPR029058">
    <property type="entry name" value="AB_hydrolase_fold"/>
</dbReference>
<dbReference type="OrthoDB" id="77878at2759"/>
<evidence type="ECO:0000256" key="6">
    <source>
        <dbReference type="ARBA" id="ARBA00034303"/>
    </source>
</evidence>
<comment type="subcellular location">
    <subcellularLocation>
        <location evidence="6">Nucleus outer membrane</location>
        <topology evidence="6">Single-pass membrane protein</topology>
    </subcellularLocation>
</comment>
<evidence type="ECO:0000313" key="7">
    <source>
        <dbReference type="EMBL" id="CAF9921482.1"/>
    </source>
</evidence>
<dbReference type="Proteomes" id="UP000664521">
    <property type="component" value="Unassembled WGS sequence"/>
</dbReference>
<keyword evidence="4" id="KW-0472">Membrane</keyword>
<evidence type="ECO:0000256" key="5">
    <source>
        <dbReference type="ARBA" id="ARBA00023242"/>
    </source>
</evidence>
<dbReference type="GO" id="GO:0005640">
    <property type="term" value="C:nuclear outer membrane"/>
    <property type="evidence" value="ECO:0007669"/>
    <property type="project" value="UniProtKB-SubCell"/>
</dbReference>
<dbReference type="PANTHER" id="PTHR12265:SF30">
    <property type="entry name" value="TRANSMEMBRANE PROTEIN 53"/>
    <property type="match status" value="1"/>
</dbReference>
<dbReference type="InterPro" id="IPR008547">
    <property type="entry name" value="DUF829_TMEM53"/>
</dbReference>
<protein>
    <recommendedName>
        <fullName evidence="9">Indole-diterpene biosynthesis protein PaxU</fullName>
    </recommendedName>
</protein>
<comment type="caution">
    <text evidence="7">The sequence shown here is derived from an EMBL/GenBank/DDBJ whole genome shotgun (WGS) entry which is preliminary data.</text>
</comment>
<evidence type="ECO:0000313" key="8">
    <source>
        <dbReference type="Proteomes" id="UP000664521"/>
    </source>
</evidence>
<dbReference type="EMBL" id="CAJPDS010000028">
    <property type="protein sequence ID" value="CAF9921482.1"/>
    <property type="molecule type" value="Genomic_DNA"/>
</dbReference>
<evidence type="ECO:0000256" key="1">
    <source>
        <dbReference type="ARBA" id="ARBA00007387"/>
    </source>
</evidence>
<keyword evidence="8" id="KW-1185">Reference proteome</keyword>
<evidence type="ECO:0000256" key="3">
    <source>
        <dbReference type="ARBA" id="ARBA00022989"/>
    </source>
</evidence>
<evidence type="ECO:0008006" key="9">
    <source>
        <dbReference type="Google" id="ProtNLM"/>
    </source>
</evidence>
<dbReference type="AlphaFoldDB" id="A0A8H3FEY6"/>
<reference evidence="7" key="1">
    <citation type="submission" date="2021-03" db="EMBL/GenBank/DDBJ databases">
        <authorList>
            <person name="Tagirdzhanova G."/>
        </authorList>
    </citation>
    <scope>NUCLEOTIDE SEQUENCE</scope>
</reference>
<keyword evidence="2" id="KW-0812">Transmembrane</keyword>
<dbReference type="SUPFAM" id="SSF53474">
    <property type="entry name" value="alpha/beta-Hydrolases"/>
    <property type="match status" value="1"/>
</dbReference>
<evidence type="ECO:0000256" key="2">
    <source>
        <dbReference type="ARBA" id="ARBA00022692"/>
    </source>
</evidence>
<dbReference type="Pfam" id="PF05705">
    <property type="entry name" value="DUF829"/>
    <property type="match status" value="1"/>
</dbReference>
<proteinExistence type="inferred from homology"/>
<sequence>MTDQTTTPSPYGFGFIELSPTVFYRPAPEKIKASGASITKEPSLILFPSWMNASPRHVAKYTNGYQRLFPSSRILVITTSTKHFLIQATSQRIKDLEPALDILNNLQSDEKVLLHSCSNGGAHATWLLATTHKARTSRPLPISKAIFDSAPGTQGYKASLAAFSMGLPKNPVAHSIGSGLLHILLGVWFCYVYLTGNEQIVDTVRKGLNDTDLFSTAASRLYVYSVADKLIFWQDVEAHATEAETKGYKVQTVKYLESGHTAHLLQDEKRYWNAVSGLWDSAYLSSPGSIVDAW</sequence>
<accession>A0A8H3FEY6</accession>
<name>A0A8H3FEY6_9LECA</name>
<dbReference type="PANTHER" id="PTHR12265">
    <property type="entry name" value="TRANSMEMBRANE PROTEIN 53"/>
    <property type="match status" value="1"/>
</dbReference>
<gene>
    <name evidence="7" type="ORF">HETSPECPRED_004562</name>
</gene>
<keyword evidence="5" id="KW-0539">Nucleus</keyword>
<comment type="similarity">
    <text evidence="1">Belongs to the TMEM53 family.</text>
</comment>
<keyword evidence="3" id="KW-1133">Transmembrane helix</keyword>
<evidence type="ECO:0000256" key="4">
    <source>
        <dbReference type="ARBA" id="ARBA00023136"/>
    </source>
</evidence>
<organism evidence="7 8">
    <name type="scientific">Heterodermia speciosa</name>
    <dbReference type="NCBI Taxonomy" id="116794"/>
    <lineage>
        <taxon>Eukaryota</taxon>
        <taxon>Fungi</taxon>
        <taxon>Dikarya</taxon>
        <taxon>Ascomycota</taxon>
        <taxon>Pezizomycotina</taxon>
        <taxon>Lecanoromycetes</taxon>
        <taxon>OSLEUM clade</taxon>
        <taxon>Lecanoromycetidae</taxon>
        <taxon>Caliciales</taxon>
        <taxon>Physciaceae</taxon>
        <taxon>Heterodermia</taxon>
    </lineage>
</organism>